<proteinExistence type="predicted"/>
<sequence>MLLQRGLLINKKLYEDHPDSYNQCFWSGCGTALHDAANLGRLDVVRYLLDHGADPTIRDAIGRTPCDWAVKYRHLEIATEMTAAVGETGS</sequence>
<evidence type="ECO:0000313" key="4">
    <source>
        <dbReference type="EMBL" id="KAL2849604.1"/>
    </source>
</evidence>
<dbReference type="InterPro" id="IPR002110">
    <property type="entry name" value="Ankyrin_rpt"/>
</dbReference>
<accession>A0ABR4KBG8</accession>
<comment type="caution">
    <text evidence="4">The sequence shown here is derived from an EMBL/GenBank/DDBJ whole genome shotgun (WGS) entry which is preliminary data.</text>
</comment>
<evidence type="ECO:0000313" key="5">
    <source>
        <dbReference type="Proteomes" id="UP001610446"/>
    </source>
</evidence>
<dbReference type="PROSITE" id="PS50088">
    <property type="entry name" value="ANK_REPEAT"/>
    <property type="match status" value="1"/>
</dbReference>
<dbReference type="EMBL" id="JBFXLU010000042">
    <property type="protein sequence ID" value="KAL2849604.1"/>
    <property type="molecule type" value="Genomic_DNA"/>
</dbReference>
<evidence type="ECO:0008006" key="6">
    <source>
        <dbReference type="Google" id="ProtNLM"/>
    </source>
</evidence>
<dbReference type="Pfam" id="PF13637">
    <property type="entry name" value="Ank_4"/>
    <property type="match status" value="1"/>
</dbReference>
<dbReference type="SMART" id="SM00248">
    <property type="entry name" value="ANK"/>
    <property type="match status" value="2"/>
</dbReference>
<evidence type="ECO:0000256" key="1">
    <source>
        <dbReference type="ARBA" id="ARBA00022737"/>
    </source>
</evidence>
<dbReference type="InterPro" id="IPR050776">
    <property type="entry name" value="Ank_Repeat/CDKN_Inhibitor"/>
</dbReference>
<keyword evidence="5" id="KW-1185">Reference proteome</keyword>
<dbReference type="InterPro" id="IPR036770">
    <property type="entry name" value="Ankyrin_rpt-contain_sf"/>
</dbReference>
<gene>
    <name evidence="4" type="ORF">BJY01DRAFT_142771</name>
</gene>
<dbReference type="Proteomes" id="UP001610446">
    <property type="component" value="Unassembled WGS sequence"/>
</dbReference>
<keyword evidence="1" id="KW-0677">Repeat</keyword>
<dbReference type="Gene3D" id="1.25.40.20">
    <property type="entry name" value="Ankyrin repeat-containing domain"/>
    <property type="match status" value="1"/>
</dbReference>
<protein>
    <recommendedName>
        <fullName evidence="6">Ankyrin repeat-containing domain protein</fullName>
    </recommendedName>
</protein>
<dbReference type="PROSITE" id="PS50297">
    <property type="entry name" value="ANK_REP_REGION"/>
    <property type="match status" value="1"/>
</dbReference>
<feature type="repeat" description="ANK" evidence="3">
    <location>
        <begin position="31"/>
        <end position="60"/>
    </location>
</feature>
<organism evidence="4 5">
    <name type="scientific">Aspergillus pseudoustus</name>
    <dbReference type="NCBI Taxonomy" id="1810923"/>
    <lineage>
        <taxon>Eukaryota</taxon>
        <taxon>Fungi</taxon>
        <taxon>Dikarya</taxon>
        <taxon>Ascomycota</taxon>
        <taxon>Pezizomycotina</taxon>
        <taxon>Eurotiomycetes</taxon>
        <taxon>Eurotiomycetidae</taxon>
        <taxon>Eurotiales</taxon>
        <taxon>Aspergillaceae</taxon>
        <taxon>Aspergillus</taxon>
        <taxon>Aspergillus subgen. Nidulantes</taxon>
    </lineage>
</organism>
<keyword evidence="2 3" id="KW-0040">ANK repeat</keyword>
<reference evidence="4 5" key="1">
    <citation type="submission" date="2024-07" db="EMBL/GenBank/DDBJ databases">
        <title>Section-level genome sequencing and comparative genomics of Aspergillus sections Usti and Cavernicolus.</title>
        <authorList>
            <consortium name="Lawrence Berkeley National Laboratory"/>
            <person name="Nybo J.L."/>
            <person name="Vesth T.C."/>
            <person name="Theobald S."/>
            <person name="Frisvad J.C."/>
            <person name="Larsen T.O."/>
            <person name="Kjaerboelling I."/>
            <person name="Rothschild-Mancinelli K."/>
            <person name="Lyhne E.K."/>
            <person name="Kogle M.E."/>
            <person name="Barry K."/>
            <person name="Clum A."/>
            <person name="Na H."/>
            <person name="Ledsgaard L."/>
            <person name="Lin J."/>
            <person name="Lipzen A."/>
            <person name="Kuo A."/>
            <person name="Riley R."/>
            <person name="Mondo S."/>
            <person name="Labutti K."/>
            <person name="Haridas S."/>
            <person name="Pangalinan J."/>
            <person name="Salamov A.A."/>
            <person name="Simmons B.A."/>
            <person name="Magnuson J.K."/>
            <person name="Chen J."/>
            <person name="Drula E."/>
            <person name="Henrissat B."/>
            <person name="Wiebenga A."/>
            <person name="Lubbers R.J."/>
            <person name="Gomes A.C."/>
            <person name="Makela M.R."/>
            <person name="Stajich J."/>
            <person name="Grigoriev I.V."/>
            <person name="Mortensen U.H."/>
            <person name="De Vries R.P."/>
            <person name="Baker S.E."/>
            <person name="Andersen M.R."/>
        </authorList>
    </citation>
    <scope>NUCLEOTIDE SEQUENCE [LARGE SCALE GENOMIC DNA]</scope>
    <source>
        <strain evidence="4 5">CBS 123904</strain>
    </source>
</reference>
<dbReference type="SUPFAM" id="SSF48403">
    <property type="entry name" value="Ankyrin repeat"/>
    <property type="match status" value="1"/>
</dbReference>
<name>A0ABR4KBG8_9EURO</name>
<evidence type="ECO:0000256" key="2">
    <source>
        <dbReference type="ARBA" id="ARBA00023043"/>
    </source>
</evidence>
<evidence type="ECO:0000256" key="3">
    <source>
        <dbReference type="PROSITE-ProRule" id="PRU00023"/>
    </source>
</evidence>
<dbReference type="PANTHER" id="PTHR24201">
    <property type="entry name" value="ANK_REP_REGION DOMAIN-CONTAINING PROTEIN"/>
    <property type="match status" value="1"/>
</dbReference>